<dbReference type="FunFam" id="1.10.3720.10:FF:000006">
    <property type="entry name" value="Glutamate/aspartate ABC transporter, permease protein GltK"/>
    <property type="match status" value="1"/>
</dbReference>
<dbReference type="GO" id="GO:0022857">
    <property type="term" value="F:transmembrane transporter activity"/>
    <property type="evidence" value="ECO:0007669"/>
    <property type="project" value="InterPro"/>
</dbReference>
<dbReference type="PANTHER" id="PTHR30614">
    <property type="entry name" value="MEMBRANE COMPONENT OF AMINO ACID ABC TRANSPORTER"/>
    <property type="match status" value="1"/>
</dbReference>
<dbReference type="RefSeq" id="WP_185052383.1">
    <property type="nucleotide sequence ID" value="NZ_BAABIX010000002.1"/>
</dbReference>
<dbReference type="EMBL" id="JACHGN010000011">
    <property type="protein sequence ID" value="MBB5135426.1"/>
    <property type="molecule type" value="Genomic_DNA"/>
</dbReference>
<keyword evidence="6 8" id="KW-1133">Transmembrane helix</keyword>
<evidence type="ECO:0000256" key="3">
    <source>
        <dbReference type="ARBA" id="ARBA00022475"/>
    </source>
</evidence>
<name>A0A840P9V8_9ACTN</name>
<keyword evidence="7 8" id="KW-0472">Membrane</keyword>
<accession>A0A840P9V8</accession>
<keyword evidence="4 8" id="KW-0812">Transmembrane</keyword>
<gene>
    <name evidence="10" type="ORF">HNP84_005170</name>
</gene>
<dbReference type="InterPro" id="IPR010065">
    <property type="entry name" value="AA_ABC_transptr_permease_3TM"/>
</dbReference>
<dbReference type="SUPFAM" id="SSF161098">
    <property type="entry name" value="MetI-like"/>
    <property type="match status" value="1"/>
</dbReference>
<dbReference type="InterPro" id="IPR035906">
    <property type="entry name" value="MetI-like_sf"/>
</dbReference>
<evidence type="ECO:0000256" key="1">
    <source>
        <dbReference type="ARBA" id="ARBA00004651"/>
    </source>
</evidence>
<dbReference type="GO" id="GO:0043190">
    <property type="term" value="C:ATP-binding cassette (ABC) transporter complex"/>
    <property type="evidence" value="ECO:0007669"/>
    <property type="project" value="InterPro"/>
</dbReference>
<feature type="domain" description="ABC transmembrane type-1" evidence="9">
    <location>
        <begin position="74"/>
        <end position="275"/>
    </location>
</feature>
<comment type="similarity">
    <text evidence="8">Belongs to the binding-protein-dependent transport system permease family.</text>
</comment>
<evidence type="ECO:0000256" key="6">
    <source>
        <dbReference type="ARBA" id="ARBA00022989"/>
    </source>
</evidence>
<feature type="transmembrane region" description="Helical" evidence="8">
    <location>
        <begin position="110"/>
        <end position="130"/>
    </location>
</feature>
<comment type="subcellular location">
    <subcellularLocation>
        <location evidence="1 8">Cell membrane</location>
        <topology evidence="1 8">Multi-pass membrane protein</topology>
    </subcellularLocation>
</comment>
<evidence type="ECO:0000256" key="8">
    <source>
        <dbReference type="RuleBase" id="RU363032"/>
    </source>
</evidence>
<comment type="caution">
    <text evidence="10">The sequence shown here is derived from an EMBL/GenBank/DDBJ whole genome shotgun (WGS) entry which is preliminary data.</text>
</comment>
<evidence type="ECO:0000313" key="10">
    <source>
        <dbReference type="EMBL" id="MBB5135426.1"/>
    </source>
</evidence>
<feature type="transmembrane region" description="Helical" evidence="8">
    <location>
        <begin position="34"/>
        <end position="54"/>
    </location>
</feature>
<dbReference type="NCBIfam" id="TIGR01726">
    <property type="entry name" value="HEQRo_perm_3TM"/>
    <property type="match status" value="1"/>
</dbReference>
<evidence type="ECO:0000256" key="5">
    <source>
        <dbReference type="ARBA" id="ARBA00022970"/>
    </source>
</evidence>
<evidence type="ECO:0000256" key="2">
    <source>
        <dbReference type="ARBA" id="ARBA00022448"/>
    </source>
</evidence>
<sequence length="309" mass="33298">MGWSTSSAPVVHLGSPAEIPPEDRLHPRPHPLRWVTGAVVLAVLGFLVLSFARGRIDWAVVREFLTAEKILAGLGQTILISVLAMLIGIALGTCFAVMRLSANPVLSTVAWLYVWLFRGTPVLLQLMMWFNLGLIFPTLGVPGLFEEPTINVITPFAAALLGLGINEGAYLTEVIRGGILSVDSGQAEAASALGLSRRTALAKVVLPQAMPAIIPPIGNEAIGMLKTSSLAAAISYTEILTNAQQIYYVNGKVMELLIVAAVWYLAATSVTSVGQYYLERRFQRSAVRRRSVADRIITAAVARLRRGAR</sequence>
<feature type="transmembrane region" description="Helical" evidence="8">
    <location>
        <begin position="256"/>
        <end position="278"/>
    </location>
</feature>
<keyword evidence="3" id="KW-1003">Cell membrane</keyword>
<dbReference type="CDD" id="cd06261">
    <property type="entry name" value="TM_PBP2"/>
    <property type="match status" value="1"/>
</dbReference>
<keyword evidence="11" id="KW-1185">Reference proteome</keyword>
<dbReference type="InterPro" id="IPR000515">
    <property type="entry name" value="MetI-like"/>
</dbReference>
<reference evidence="10 11" key="1">
    <citation type="submission" date="2020-08" db="EMBL/GenBank/DDBJ databases">
        <title>Genomic Encyclopedia of Type Strains, Phase IV (KMG-IV): sequencing the most valuable type-strain genomes for metagenomic binning, comparative biology and taxonomic classification.</title>
        <authorList>
            <person name="Goeker M."/>
        </authorList>
    </citation>
    <scope>NUCLEOTIDE SEQUENCE [LARGE SCALE GENOMIC DNA]</scope>
    <source>
        <strain evidence="10 11">DSM 45615</strain>
    </source>
</reference>
<keyword evidence="2 8" id="KW-0813">Transport</keyword>
<protein>
    <submittedName>
        <fullName evidence="10">Polar amino acid transport system permease protein</fullName>
    </submittedName>
</protein>
<dbReference type="AlphaFoldDB" id="A0A840P9V8"/>
<dbReference type="PANTHER" id="PTHR30614:SF0">
    <property type="entry name" value="L-CYSTINE TRANSPORT SYSTEM PERMEASE PROTEIN TCYL"/>
    <property type="match status" value="1"/>
</dbReference>
<dbReference type="PROSITE" id="PS50928">
    <property type="entry name" value="ABC_TM1"/>
    <property type="match status" value="1"/>
</dbReference>
<proteinExistence type="inferred from homology"/>
<evidence type="ECO:0000259" key="9">
    <source>
        <dbReference type="PROSITE" id="PS50928"/>
    </source>
</evidence>
<dbReference type="Pfam" id="PF00528">
    <property type="entry name" value="BPD_transp_1"/>
    <property type="match status" value="1"/>
</dbReference>
<dbReference type="Gene3D" id="1.10.3720.10">
    <property type="entry name" value="MetI-like"/>
    <property type="match status" value="1"/>
</dbReference>
<dbReference type="Proteomes" id="UP000578449">
    <property type="component" value="Unassembled WGS sequence"/>
</dbReference>
<dbReference type="InterPro" id="IPR043429">
    <property type="entry name" value="ArtM/GltK/GlnP/TcyL/YhdX-like"/>
</dbReference>
<evidence type="ECO:0000256" key="4">
    <source>
        <dbReference type="ARBA" id="ARBA00022692"/>
    </source>
</evidence>
<dbReference type="GO" id="GO:0006865">
    <property type="term" value="P:amino acid transport"/>
    <property type="evidence" value="ECO:0007669"/>
    <property type="project" value="UniProtKB-KW"/>
</dbReference>
<keyword evidence="5" id="KW-0029">Amino-acid transport</keyword>
<evidence type="ECO:0000313" key="11">
    <source>
        <dbReference type="Proteomes" id="UP000578449"/>
    </source>
</evidence>
<feature type="transmembrane region" description="Helical" evidence="8">
    <location>
        <begin position="74"/>
        <end position="98"/>
    </location>
</feature>
<evidence type="ECO:0000256" key="7">
    <source>
        <dbReference type="ARBA" id="ARBA00023136"/>
    </source>
</evidence>
<organism evidence="10 11">
    <name type="scientific">Thermocatellispora tengchongensis</name>
    <dbReference type="NCBI Taxonomy" id="1073253"/>
    <lineage>
        <taxon>Bacteria</taxon>
        <taxon>Bacillati</taxon>
        <taxon>Actinomycetota</taxon>
        <taxon>Actinomycetes</taxon>
        <taxon>Streptosporangiales</taxon>
        <taxon>Streptosporangiaceae</taxon>
        <taxon>Thermocatellispora</taxon>
    </lineage>
</organism>